<evidence type="ECO:0000259" key="2">
    <source>
        <dbReference type="Pfam" id="PF01079"/>
    </source>
</evidence>
<dbReference type="Pfam" id="PF01079">
    <property type="entry name" value="Hint"/>
    <property type="match status" value="1"/>
</dbReference>
<dbReference type="GO" id="GO:0016540">
    <property type="term" value="P:protein autoprocessing"/>
    <property type="evidence" value="ECO:0007669"/>
    <property type="project" value="InterPro"/>
</dbReference>
<dbReference type="PANTHER" id="PTHR11889">
    <property type="entry name" value="HEDGEHOG"/>
    <property type="match status" value="1"/>
</dbReference>
<reference evidence="3 4" key="1">
    <citation type="submission" date="2017-03" db="EMBL/GenBank/DDBJ databases">
        <title>WGS assembly of Porphyra umbilicalis.</title>
        <authorList>
            <person name="Brawley S.H."/>
            <person name="Blouin N.A."/>
            <person name="Ficko-Blean E."/>
            <person name="Wheeler G.L."/>
            <person name="Lohr M."/>
            <person name="Goodson H.V."/>
            <person name="Jenkins J.W."/>
            <person name="Blaby-Haas C.E."/>
            <person name="Helliwell K.E."/>
            <person name="Chan C."/>
            <person name="Marriage T."/>
            <person name="Bhattacharya D."/>
            <person name="Klein A.S."/>
            <person name="Badis Y."/>
            <person name="Brodie J."/>
            <person name="Cao Y."/>
            <person name="Collen J."/>
            <person name="Dittami S.M."/>
            <person name="Gachon C.M."/>
            <person name="Green B.R."/>
            <person name="Karpowicz S."/>
            <person name="Kim J.W."/>
            <person name="Kudahl U."/>
            <person name="Lin S."/>
            <person name="Michel G."/>
            <person name="Mittag M."/>
            <person name="Olson B.J."/>
            <person name="Pangilinan J."/>
            <person name="Peng Y."/>
            <person name="Qiu H."/>
            <person name="Shu S."/>
            <person name="Singer J.T."/>
            <person name="Smith A.G."/>
            <person name="Sprecher B.N."/>
            <person name="Wagner V."/>
            <person name="Wang W."/>
            <person name="Wang Z.-Y."/>
            <person name="Yan J."/>
            <person name="Yarish C."/>
            <person name="Zoeuner-Riek S."/>
            <person name="Zhuang Y."/>
            <person name="Zou Y."/>
            <person name="Lindquist E.A."/>
            <person name="Grimwood J."/>
            <person name="Barry K."/>
            <person name="Rokhsar D.S."/>
            <person name="Schmutz J."/>
            <person name="Stiller J.W."/>
            <person name="Grossman A.R."/>
            <person name="Prochnik S.E."/>
        </authorList>
    </citation>
    <scope>NUCLEOTIDE SEQUENCE [LARGE SCALE GENOMIC DNA]</scope>
    <source>
        <strain evidence="3">4086291</strain>
    </source>
</reference>
<sequence length="483" mass="47991">MCPTAAAAAATATTAADGHPPRRFRAVATLVAAVVLAGTATAATAAVQPPPAAVAAVRAAAPPLSLTPAEVAKLPRLHAVWTTADEPPRLLAAADDGRRCALSNDWSDQPLLATTHVVAGLADGYAVAIAGRQICSCALARTLTAAAGTCRSLDGEGRRRRACFPAAATVTMAGGGGVVRMDALALGDELCVAAVAGGRGGGGAPRSSTLWGWSHRDAGAVTEFVALTYVVQGAGPTTGAAAAAAANASVAAAAAAPRTLHASPGHYLYRSGATGGGLVAAANVVVGDTLAAADGAGGTADATVTAVGETTDVGLYNPHTAAGELIVDGLRVSAYTTALPPVVAAVALAPVRAAAAVGVVDPLGRLWPVVEAAAAAAAWVEGWGGGGGGGGGGGPTGRWRPGSFEWWSLPAGRHERPLAQRGTGICYHVSPRRTEQPDDGKLGDWPTVSRGDHASTQPQRTDCLAAGGRADLWWRMGGPHRWG</sequence>
<dbReference type="PANTHER" id="PTHR11889:SF31">
    <property type="entry name" value="PROTEIN HEDGEHOG"/>
    <property type="match status" value="1"/>
</dbReference>
<dbReference type="InterPro" id="IPR050387">
    <property type="entry name" value="Hedgehog_Signaling"/>
</dbReference>
<dbReference type="SUPFAM" id="SSF51294">
    <property type="entry name" value="Hedgehog/intein (Hint) domain"/>
    <property type="match status" value="1"/>
</dbReference>
<gene>
    <name evidence="3" type="ORF">BU14_0266s0016</name>
</gene>
<evidence type="ECO:0000313" key="3">
    <source>
        <dbReference type="EMBL" id="OSX74827.1"/>
    </source>
</evidence>
<evidence type="ECO:0000256" key="1">
    <source>
        <dbReference type="SAM" id="MobiDB-lite"/>
    </source>
</evidence>
<evidence type="ECO:0000313" key="4">
    <source>
        <dbReference type="Proteomes" id="UP000218209"/>
    </source>
</evidence>
<dbReference type="InterPro" id="IPR036844">
    <property type="entry name" value="Hint_dom_sf"/>
</dbReference>
<accession>A0A1X6P1X5</accession>
<feature type="region of interest" description="Disordered" evidence="1">
    <location>
        <begin position="430"/>
        <end position="461"/>
    </location>
</feature>
<proteinExistence type="predicted"/>
<dbReference type="InterPro" id="IPR001767">
    <property type="entry name" value="Hedgehog_Hint"/>
</dbReference>
<dbReference type="EMBL" id="KV918929">
    <property type="protein sequence ID" value="OSX74827.1"/>
    <property type="molecule type" value="Genomic_DNA"/>
</dbReference>
<name>A0A1X6P1X5_PORUM</name>
<organism evidence="3 4">
    <name type="scientific">Porphyra umbilicalis</name>
    <name type="common">Purple laver</name>
    <name type="synonym">Red alga</name>
    <dbReference type="NCBI Taxonomy" id="2786"/>
    <lineage>
        <taxon>Eukaryota</taxon>
        <taxon>Rhodophyta</taxon>
        <taxon>Bangiophyceae</taxon>
        <taxon>Bangiales</taxon>
        <taxon>Bangiaceae</taxon>
        <taxon>Porphyra</taxon>
    </lineage>
</organism>
<feature type="compositionally biased region" description="Basic and acidic residues" evidence="1">
    <location>
        <begin position="432"/>
        <end position="442"/>
    </location>
</feature>
<dbReference type="Proteomes" id="UP000218209">
    <property type="component" value="Unassembled WGS sequence"/>
</dbReference>
<protein>
    <recommendedName>
        <fullName evidence="2">Hedgehog protein Hint domain-containing protein</fullName>
    </recommendedName>
</protein>
<keyword evidence="4" id="KW-1185">Reference proteome</keyword>
<dbReference type="AlphaFoldDB" id="A0A1X6P1X5"/>
<feature type="domain" description="Hedgehog protein Hint" evidence="2">
    <location>
        <begin position="161"/>
        <end position="357"/>
    </location>
</feature>
<dbReference type="Gene3D" id="2.170.16.10">
    <property type="entry name" value="Hedgehog/Intein (Hint) domain"/>
    <property type="match status" value="1"/>
</dbReference>